<gene>
    <name evidence="2" type="ORF">TW77_06435</name>
</gene>
<keyword evidence="3" id="KW-1185">Reference proteome</keyword>
<accession>A0A0F4QU07</accession>
<dbReference type="InterPro" id="IPR008407">
    <property type="entry name" value="Brnchd-chn_aa_trnsp_AzlD"/>
</dbReference>
<feature type="transmembrane region" description="Helical" evidence="1">
    <location>
        <begin position="6"/>
        <end position="23"/>
    </location>
</feature>
<dbReference type="Proteomes" id="UP000033452">
    <property type="component" value="Unassembled WGS sequence"/>
</dbReference>
<keyword evidence="1" id="KW-0472">Membrane</keyword>
<keyword evidence="1" id="KW-1133">Transmembrane helix</keyword>
<dbReference type="AlphaFoldDB" id="A0A0F4QU07"/>
<feature type="transmembrane region" description="Helical" evidence="1">
    <location>
        <begin position="35"/>
        <end position="54"/>
    </location>
</feature>
<dbReference type="Pfam" id="PF05437">
    <property type="entry name" value="AzlD"/>
    <property type="match status" value="1"/>
</dbReference>
<feature type="transmembrane region" description="Helical" evidence="1">
    <location>
        <begin position="74"/>
        <end position="99"/>
    </location>
</feature>
<sequence length="103" mass="11644">MSYDLIFLMALITFFMRYAFFMEKLPIKLDMRVQRFLSFTAPCILTAMAAPIIFGEVTFNTHDLINPFLLGGILAIVLSLLVKNTLIVVLASMGAFFLLKTML</sequence>
<name>A0A0F4QU07_9GAMM</name>
<evidence type="ECO:0008006" key="4">
    <source>
        <dbReference type="Google" id="ProtNLM"/>
    </source>
</evidence>
<evidence type="ECO:0000256" key="1">
    <source>
        <dbReference type="SAM" id="Phobius"/>
    </source>
</evidence>
<dbReference type="OrthoDB" id="4257348at2"/>
<evidence type="ECO:0000313" key="3">
    <source>
        <dbReference type="Proteomes" id="UP000033452"/>
    </source>
</evidence>
<keyword evidence="1" id="KW-0812">Transmembrane</keyword>
<organism evidence="2 3">
    <name type="scientific">Pseudoalteromonas rubra</name>
    <dbReference type="NCBI Taxonomy" id="43658"/>
    <lineage>
        <taxon>Bacteria</taxon>
        <taxon>Pseudomonadati</taxon>
        <taxon>Pseudomonadota</taxon>
        <taxon>Gammaproteobacteria</taxon>
        <taxon>Alteromonadales</taxon>
        <taxon>Pseudoalteromonadaceae</taxon>
        <taxon>Pseudoalteromonas</taxon>
    </lineage>
</organism>
<reference evidence="2 3" key="1">
    <citation type="journal article" date="2015" name="BMC Genomics">
        <title>Genome mining reveals unlocked bioactive potential of marine Gram-negative bacteria.</title>
        <authorList>
            <person name="Machado H."/>
            <person name="Sonnenschein E.C."/>
            <person name="Melchiorsen J."/>
            <person name="Gram L."/>
        </authorList>
    </citation>
    <scope>NUCLEOTIDE SEQUENCE [LARGE SCALE GENOMIC DNA]</scope>
    <source>
        <strain evidence="2 3">S2471</strain>
    </source>
</reference>
<dbReference type="RefSeq" id="WP_046004143.1">
    <property type="nucleotide sequence ID" value="NZ_JXYA01000011.1"/>
</dbReference>
<proteinExistence type="predicted"/>
<dbReference type="PATRIC" id="fig|43658.5.peg.1354"/>
<evidence type="ECO:0000313" key="2">
    <source>
        <dbReference type="EMBL" id="KJZ11148.1"/>
    </source>
</evidence>
<comment type="caution">
    <text evidence="2">The sequence shown here is derived from an EMBL/GenBank/DDBJ whole genome shotgun (WGS) entry which is preliminary data.</text>
</comment>
<dbReference type="EMBL" id="JXYA01000011">
    <property type="protein sequence ID" value="KJZ11148.1"/>
    <property type="molecule type" value="Genomic_DNA"/>
</dbReference>
<protein>
    <recommendedName>
        <fullName evidence="4">Branched-chain amino acid ABC transporter</fullName>
    </recommendedName>
</protein>